<dbReference type="Proteomes" id="UP000092950">
    <property type="component" value="Chromosome"/>
</dbReference>
<accession>A0ABN4RQT4</accession>
<keyword evidence="2" id="KW-1185">Reference proteome</keyword>
<sequence>MAGHAMLRSNNCTQIIRFFKIIPAGRRQSGGVPLGGLRIALGQGQPEGDIAFGVPQPAACLLGSQPAQGQGVLLAFMVGDAPQEIPPFQAGVLACPFQGGAGPRQFGLPSAAACPARRVEQAYAIEQHGVIRMAVQHFPCVKCIDIPMCAFLGKI</sequence>
<organism evidence="1 2">
    <name type="scientific">Bordetella pseudohinzii</name>
    <dbReference type="NCBI Taxonomy" id="1331258"/>
    <lineage>
        <taxon>Bacteria</taxon>
        <taxon>Pseudomonadati</taxon>
        <taxon>Pseudomonadota</taxon>
        <taxon>Betaproteobacteria</taxon>
        <taxon>Burkholderiales</taxon>
        <taxon>Alcaligenaceae</taxon>
        <taxon>Bordetella</taxon>
    </lineage>
</organism>
<gene>
    <name evidence="1" type="ORF">BBN53_10525</name>
</gene>
<evidence type="ECO:0000313" key="2">
    <source>
        <dbReference type="Proteomes" id="UP000092950"/>
    </source>
</evidence>
<protein>
    <submittedName>
        <fullName evidence="1">Uncharacterized protein</fullName>
    </submittedName>
</protein>
<dbReference type="EMBL" id="CP016440">
    <property type="protein sequence ID" value="ANY16293.1"/>
    <property type="molecule type" value="Genomic_DNA"/>
</dbReference>
<proteinExistence type="predicted"/>
<reference evidence="1 2" key="1">
    <citation type="submission" date="2016-07" db="EMBL/GenBank/DDBJ databases">
        <title>Complete genome sequences of Bordetella pseudohinzii.</title>
        <authorList>
            <person name="Spilker T."/>
            <person name="Darrah R."/>
            <person name="LiPuma J.J."/>
        </authorList>
    </citation>
    <scope>NUCLEOTIDE SEQUENCE [LARGE SCALE GENOMIC DNA]</scope>
    <source>
        <strain evidence="1 2">HI4681</strain>
    </source>
</reference>
<evidence type="ECO:0000313" key="1">
    <source>
        <dbReference type="EMBL" id="ANY16293.1"/>
    </source>
</evidence>
<name>A0ABN4RQT4_9BORD</name>